<reference evidence="2" key="1">
    <citation type="journal article" date="2019" name="Int. J. Syst. Evol. Microbiol.">
        <title>The Global Catalogue of Microorganisms (GCM) 10K type strain sequencing project: providing services to taxonomists for standard genome sequencing and annotation.</title>
        <authorList>
            <consortium name="The Broad Institute Genomics Platform"/>
            <consortium name="The Broad Institute Genome Sequencing Center for Infectious Disease"/>
            <person name="Wu L."/>
            <person name="Ma J."/>
        </authorList>
    </citation>
    <scope>NUCLEOTIDE SEQUENCE [LARGE SCALE GENOMIC DNA]</scope>
    <source>
        <strain evidence="2">KCTC 42953</strain>
    </source>
</reference>
<comment type="caution">
    <text evidence="1">The sequence shown here is derived from an EMBL/GenBank/DDBJ whole genome shotgun (WGS) entry which is preliminary data.</text>
</comment>
<organism evidence="1 2">
    <name type="scientific">Marinicella sediminis</name>
    <dbReference type="NCBI Taxonomy" id="1792834"/>
    <lineage>
        <taxon>Bacteria</taxon>
        <taxon>Pseudomonadati</taxon>
        <taxon>Pseudomonadota</taxon>
        <taxon>Gammaproteobacteria</taxon>
        <taxon>Lysobacterales</taxon>
        <taxon>Marinicellaceae</taxon>
        <taxon>Marinicella</taxon>
    </lineage>
</organism>
<dbReference type="InterPro" id="IPR026387">
    <property type="entry name" value="OMP_w_GlyGly"/>
</dbReference>
<dbReference type="EMBL" id="JBHRTS010000003">
    <property type="protein sequence ID" value="MFC3194039.1"/>
    <property type="molecule type" value="Genomic_DNA"/>
</dbReference>
<dbReference type="RefSeq" id="WP_157892911.1">
    <property type="nucleotide sequence ID" value="NZ_JBHRTS010000003.1"/>
</dbReference>
<dbReference type="Proteomes" id="UP001595533">
    <property type="component" value="Unassembled WGS sequence"/>
</dbReference>
<evidence type="ECO:0000313" key="1">
    <source>
        <dbReference type="EMBL" id="MFC3194039.1"/>
    </source>
</evidence>
<evidence type="ECO:0000313" key="2">
    <source>
        <dbReference type="Proteomes" id="UP001595533"/>
    </source>
</evidence>
<name>A0ABV7JAZ2_9GAMM</name>
<keyword evidence="2" id="KW-1185">Reference proteome</keyword>
<accession>A0ABV7JAZ2</accession>
<sequence length="238" mass="26748">MKKLTWLFIWGCLLHNWSVVSADTILGFYAGASHWQHDLSDDINSELPQKDCSETGRVVYFALEHPIPVLPNFKIRHNNIKGERRESIEIADFGGALLQNEFSSTADLSHTEIMLYYEVLDNWVNLDLGMAVKQFNGSIRLNHTSEFIRNELDDVVPMLYGKGQIDLPFTGLSAFGSIEALSMGNDEVTDIELGLNYEGRSGLGGVLGYRTMNTDLDHSGFNADFTVKGFFLGLNYHF</sequence>
<protein>
    <submittedName>
        <fullName evidence="1">TIGR04219 family outer membrane beta-barrel protein</fullName>
    </submittedName>
</protein>
<dbReference type="NCBIfam" id="TIGR04219">
    <property type="entry name" value="OMP_w_GlyGly"/>
    <property type="match status" value="1"/>
</dbReference>
<proteinExistence type="predicted"/>
<gene>
    <name evidence="1" type="ORF">ACFODZ_07280</name>
</gene>